<keyword evidence="7" id="KW-0812">Transmembrane</keyword>
<keyword evidence="5 7" id="KW-0472">Membrane</keyword>
<evidence type="ECO:0008006" key="10">
    <source>
        <dbReference type="Google" id="ProtNLM"/>
    </source>
</evidence>
<evidence type="ECO:0000256" key="7">
    <source>
        <dbReference type="SAM" id="Phobius"/>
    </source>
</evidence>
<dbReference type="Pfam" id="PF03279">
    <property type="entry name" value="Lip_A_acyltrans"/>
    <property type="match status" value="1"/>
</dbReference>
<protein>
    <recommendedName>
        <fullName evidence="10">KDO2-lipid IV(A) lauroyltransferase</fullName>
    </recommendedName>
</protein>
<evidence type="ECO:0000256" key="6">
    <source>
        <dbReference type="ARBA" id="ARBA00023315"/>
    </source>
</evidence>
<dbReference type="InterPro" id="IPR004960">
    <property type="entry name" value="LipA_acyltrans"/>
</dbReference>
<organism evidence="8 9">
    <name type="scientific">Albidovulum litorale</name>
    <dbReference type="NCBI Taxonomy" id="2984134"/>
    <lineage>
        <taxon>Bacteria</taxon>
        <taxon>Pseudomonadati</taxon>
        <taxon>Pseudomonadota</taxon>
        <taxon>Alphaproteobacteria</taxon>
        <taxon>Rhodobacterales</taxon>
        <taxon>Paracoccaceae</taxon>
        <taxon>Albidovulum</taxon>
    </lineage>
</organism>
<keyword evidence="2" id="KW-1003">Cell membrane</keyword>
<dbReference type="Proteomes" id="UP001652564">
    <property type="component" value="Unassembled WGS sequence"/>
</dbReference>
<gene>
    <name evidence="8" type="ORF">OEZ71_14315</name>
</gene>
<dbReference type="PANTHER" id="PTHR30606">
    <property type="entry name" value="LIPID A BIOSYNTHESIS LAUROYL ACYLTRANSFERASE"/>
    <property type="match status" value="1"/>
</dbReference>
<reference evidence="8 9" key="1">
    <citation type="submission" date="2022-10" db="EMBL/GenBank/DDBJ databases">
        <title>Defluviimonas sp. nov., isolated from ocean surface sediments.</title>
        <authorList>
            <person name="He W."/>
            <person name="Wang L."/>
            <person name="Zhang D.-F."/>
        </authorList>
    </citation>
    <scope>NUCLEOTIDE SEQUENCE [LARGE SCALE GENOMIC DNA]</scope>
    <source>
        <strain evidence="8 9">WL0050</strain>
    </source>
</reference>
<comment type="subcellular location">
    <subcellularLocation>
        <location evidence="1">Cell inner membrane</location>
    </subcellularLocation>
</comment>
<evidence type="ECO:0000313" key="9">
    <source>
        <dbReference type="Proteomes" id="UP001652564"/>
    </source>
</evidence>
<evidence type="ECO:0000256" key="5">
    <source>
        <dbReference type="ARBA" id="ARBA00023136"/>
    </source>
</evidence>
<evidence type="ECO:0000313" key="8">
    <source>
        <dbReference type="EMBL" id="MCV2873471.1"/>
    </source>
</evidence>
<evidence type="ECO:0000256" key="2">
    <source>
        <dbReference type="ARBA" id="ARBA00022475"/>
    </source>
</evidence>
<proteinExistence type="predicted"/>
<sequence length="312" mass="35006">MGEKTSFTTTKDRVWSAYAVFAGWLARQPQLVRKLGYGLFGLALWIAYLLPGNLVRPTFAALAKQTKAGNALRLFARYVREFCRGIDRLEQVRHGRTDAIDRMFRIPEEQRFRTLTAERGCILVLPHTQAGFPMGRGFSARYPLLALVRSATDKRRAAAEWEVYQHLEAEVLDVRVEQQTTVARKVLGTLRQGQLVLGVVDRIRAAPPPEAPIDPVTDTIRANAFGQPVGITGWPARFARKANVPILPATVVQTKDTITLHLGTAIEPDPDLAATTQAWLAELERLIREHPEEWTFALDKHWSRVLRASVGN</sequence>
<keyword evidence="7" id="KW-1133">Transmembrane helix</keyword>
<accession>A0ABT2ZQN4</accession>
<evidence type="ECO:0000256" key="1">
    <source>
        <dbReference type="ARBA" id="ARBA00004533"/>
    </source>
</evidence>
<keyword evidence="4" id="KW-0808">Transferase</keyword>
<feature type="transmembrane region" description="Helical" evidence="7">
    <location>
        <begin position="35"/>
        <end position="55"/>
    </location>
</feature>
<evidence type="ECO:0000256" key="3">
    <source>
        <dbReference type="ARBA" id="ARBA00022519"/>
    </source>
</evidence>
<dbReference type="EMBL" id="JAOWKZ010000003">
    <property type="protein sequence ID" value="MCV2873471.1"/>
    <property type="molecule type" value="Genomic_DNA"/>
</dbReference>
<comment type="caution">
    <text evidence="8">The sequence shown here is derived from an EMBL/GenBank/DDBJ whole genome shotgun (WGS) entry which is preliminary data.</text>
</comment>
<keyword evidence="9" id="KW-1185">Reference proteome</keyword>
<keyword evidence="6" id="KW-0012">Acyltransferase</keyword>
<dbReference type="PANTHER" id="PTHR30606:SF10">
    <property type="entry name" value="PHOSPHATIDYLINOSITOL MANNOSIDE ACYLTRANSFERASE"/>
    <property type="match status" value="1"/>
</dbReference>
<keyword evidence="3" id="KW-0997">Cell inner membrane</keyword>
<evidence type="ECO:0000256" key="4">
    <source>
        <dbReference type="ARBA" id="ARBA00022679"/>
    </source>
</evidence>
<name>A0ABT2ZQN4_9RHOB</name>
<dbReference type="RefSeq" id="WP_263740677.1">
    <property type="nucleotide sequence ID" value="NZ_JAOWKZ010000003.1"/>
</dbReference>